<dbReference type="Proteomes" id="UP000481033">
    <property type="component" value="Unassembled WGS sequence"/>
</dbReference>
<accession>A0A6M0RNZ5</accession>
<evidence type="ECO:0000256" key="1">
    <source>
        <dbReference type="SAM" id="Phobius"/>
    </source>
</evidence>
<dbReference type="AlphaFoldDB" id="A0A6M0RNZ5"/>
<keyword evidence="1" id="KW-0812">Transmembrane</keyword>
<gene>
    <name evidence="2" type="ORF">DXZ20_20590</name>
</gene>
<feature type="transmembrane region" description="Helical" evidence="1">
    <location>
        <begin position="99"/>
        <end position="130"/>
    </location>
</feature>
<evidence type="ECO:0000313" key="3">
    <source>
        <dbReference type="Proteomes" id="UP000481033"/>
    </source>
</evidence>
<protein>
    <submittedName>
        <fullName evidence="2">Uncharacterized protein</fullName>
    </submittedName>
</protein>
<comment type="caution">
    <text evidence="2">The sequence shown here is derived from an EMBL/GenBank/DDBJ whole genome shotgun (WGS) entry which is preliminary data.</text>
</comment>
<name>A0A6M0RNZ5_9CYAN</name>
<keyword evidence="1" id="KW-0472">Membrane</keyword>
<organism evidence="2 3">
    <name type="scientific">Adonisia turfae CCMR0081</name>
    <dbReference type="NCBI Taxonomy" id="2292702"/>
    <lineage>
        <taxon>Bacteria</taxon>
        <taxon>Bacillati</taxon>
        <taxon>Cyanobacteriota</taxon>
        <taxon>Adonisia</taxon>
        <taxon>Adonisia turfae</taxon>
    </lineage>
</organism>
<dbReference type="RefSeq" id="WP_163669157.1">
    <property type="nucleotide sequence ID" value="NZ_QXHD01000004.1"/>
</dbReference>
<keyword evidence="3" id="KW-1185">Reference proteome</keyword>
<sequence>MHGQRIDHGLIVSLNVLLLFTVGFALVAYQVSPLRDPSFVPQVTNAGARVSWLNPERYWITTIRILAIALATNISLLTWSHWRGHRSGLSWINRNPLSVFLKAVGLCGVWLVVFSVSWYSALFFLLWQYILD</sequence>
<feature type="transmembrane region" description="Helical" evidence="1">
    <location>
        <begin position="12"/>
        <end position="31"/>
    </location>
</feature>
<evidence type="ECO:0000313" key="2">
    <source>
        <dbReference type="EMBL" id="NEZ57998.1"/>
    </source>
</evidence>
<feature type="transmembrane region" description="Helical" evidence="1">
    <location>
        <begin position="58"/>
        <end position="79"/>
    </location>
</feature>
<proteinExistence type="predicted"/>
<reference evidence="2 3" key="1">
    <citation type="journal article" date="2020" name="Microb. Ecol.">
        <title>Ecogenomics of the Marine Benthic Filamentous Cyanobacterium Adonisia.</title>
        <authorList>
            <person name="Walter J.M."/>
            <person name="Coutinho F.H."/>
            <person name="Leomil L."/>
            <person name="Hargreaves P.I."/>
            <person name="Campeao M.E."/>
            <person name="Vieira V.V."/>
            <person name="Silva B.S."/>
            <person name="Fistarol G.O."/>
            <person name="Salomon P.S."/>
            <person name="Sawabe T."/>
            <person name="Mino S."/>
            <person name="Hosokawa M."/>
            <person name="Miyashita H."/>
            <person name="Maruyama F."/>
            <person name="van Verk M.C."/>
            <person name="Dutilh B.E."/>
            <person name="Thompson C.C."/>
            <person name="Thompson F.L."/>
        </authorList>
    </citation>
    <scope>NUCLEOTIDE SEQUENCE [LARGE SCALE GENOMIC DNA]</scope>
    <source>
        <strain evidence="2 3">CCMR0081</strain>
    </source>
</reference>
<dbReference type="EMBL" id="QXHD01000004">
    <property type="protein sequence ID" value="NEZ57998.1"/>
    <property type="molecule type" value="Genomic_DNA"/>
</dbReference>
<keyword evidence="1" id="KW-1133">Transmembrane helix</keyword>